<dbReference type="CDD" id="cd06850">
    <property type="entry name" value="biotinyl_domain"/>
    <property type="match status" value="1"/>
</dbReference>
<accession>A0A2G9YUG5</accession>
<evidence type="ECO:0000256" key="1">
    <source>
        <dbReference type="ARBA" id="ARBA00023267"/>
    </source>
</evidence>
<dbReference type="AlphaFoldDB" id="A0A2G9YUG5"/>
<dbReference type="InterPro" id="IPR011053">
    <property type="entry name" value="Single_hybrid_motif"/>
</dbReference>
<proteinExistence type="predicted"/>
<evidence type="ECO:0000259" key="2">
    <source>
        <dbReference type="PROSITE" id="PS50968"/>
    </source>
</evidence>
<gene>
    <name evidence="3" type="ORF">COX37_01695</name>
</gene>
<dbReference type="Gene3D" id="2.40.50.100">
    <property type="match status" value="1"/>
</dbReference>
<evidence type="ECO:0000313" key="3">
    <source>
        <dbReference type="EMBL" id="PIP22878.1"/>
    </source>
</evidence>
<dbReference type="PROSITE" id="PS00188">
    <property type="entry name" value="BIOTIN"/>
    <property type="match status" value="1"/>
</dbReference>
<dbReference type="Proteomes" id="UP000229976">
    <property type="component" value="Unassembled WGS sequence"/>
</dbReference>
<name>A0A2G9YUG5_9BACT</name>
<dbReference type="SUPFAM" id="SSF51230">
    <property type="entry name" value="Single hybrid motif"/>
    <property type="match status" value="1"/>
</dbReference>
<feature type="domain" description="Lipoyl-binding" evidence="2">
    <location>
        <begin position="74"/>
        <end position="152"/>
    </location>
</feature>
<dbReference type="InterPro" id="IPR000089">
    <property type="entry name" value="Biotin_lipoyl"/>
</dbReference>
<keyword evidence="1" id="KW-0092">Biotin</keyword>
<protein>
    <recommendedName>
        <fullName evidence="2">Lipoyl-binding domain-containing protein</fullName>
    </recommendedName>
</protein>
<dbReference type="Pfam" id="PF00364">
    <property type="entry name" value="Biotin_lipoyl"/>
    <property type="match status" value="1"/>
</dbReference>
<sequence>MRAGMERGNGFKTMKTKIKIGEKYYQVDVSEINRDFLKVRVDDKDFFFKENEFQELIPVDEKELASGSEGWKTEAVLWDSRAGKEIKSPLTGTISGIDIKKGDKVKPGQKLMTLIAMKMENEIVAETAGVVKEIKAEAGKLVNSGDILVKLE</sequence>
<reference evidence="3 4" key="1">
    <citation type="submission" date="2017-09" db="EMBL/GenBank/DDBJ databases">
        <title>Depth-based differentiation of microbial function through sediment-hosted aquifers and enrichment of novel symbionts in the deep terrestrial subsurface.</title>
        <authorList>
            <person name="Probst A.J."/>
            <person name="Ladd B."/>
            <person name="Jarett J.K."/>
            <person name="Geller-Mcgrath D.E."/>
            <person name="Sieber C.M."/>
            <person name="Emerson J.B."/>
            <person name="Anantharaman K."/>
            <person name="Thomas B.C."/>
            <person name="Malmstrom R."/>
            <person name="Stieglmeier M."/>
            <person name="Klingl A."/>
            <person name="Woyke T."/>
            <person name="Ryan C.M."/>
            <person name="Banfield J.F."/>
        </authorList>
    </citation>
    <scope>NUCLEOTIDE SEQUENCE [LARGE SCALE GENOMIC DNA]</scope>
    <source>
        <strain evidence="3">CG23_combo_of_CG06-09_8_20_14_all_39_17</strain>
    </source>
</reference>
<dbReference type="EMBL" id="PCRO01000021">
    <property type="protein sequence ID" value="PIP22878.1"/>
    <property type="molecule type" value="Genomic_DNA"/>
</dbReference>
<organism evidence="3 4">
    <name type="scientific">Candidatus Nealsonbacteria bacterium CG23_combo_of_CG06-09_8_20_14_all_39_17</name>
    <dbReference type="NCBI Taxonomy" id="1974722"/>
    <lineage>
        <taxon>Bacteria</taxon>
        <taxon>Candidatus Nealsoniibacteriota</taxon>
    </lineage>
</organism>
<dbReference type="PROSITE" id="PS50968">
    <property type="entry name" value="BIOTINYL_LIPOYL"/>
    <property type="match status" value="1"/>
</dbReference>
<dbReference type="PANTHER" id="PTHR45266:SF3">
    <property type="entry name" value="OXALOACETATE DECARBOXYLASE ALPHA CHAIN"/>
    <property type="match status" value="1"/>
</dbReference>
<comment type="caution">
    <text evidence="3">The sequence shown here is derived from an EMBL/GenBank/DDBJ whole genome shotgun (WGS) entry which is preliminary data.</text>
</comment>
<dbReference type="InterPro" id="IPR001882">
    <property type="entry name" value="Biotin_BS"/>
</dbReference>
<dbReference type="InterPro" id="IPR050709">
    <property type="entry name" value="Biotin_Carboxyl_Carrier/Decarb"/>
</dbReference>
<dbReference type="FunFam" id="2.40.50.100:FF:000003">
    <property type="entry name" value="Acetyl-CoA carboxylase biotin carboxyl carrier protein"/>
    <property type="match status" value="1"/>
</dbReference>
<evidence type="ECO:0000313" key="4">
    <source>
        <dbReference type="Proteomes" id="UP000229976"/>
    </source>
</evidence>
<dbReference type="PANTHER" id="PTHR45266">
    <property type="entry name" value="OXALOACETATE DECARBOXYLASE ALPHA CHAIN"/>
    <property type="match status" value="1"/>
</dbReference>